<evidence type="ECO:0000256" key="1">
    <source>
        <dbReference type="SAM" id="MobiDB-lite"/>
    </source>
</evidence>
<name>A0ABQ9X4L4_9EUKA</name>
<sequence>MSTVLERLQSGDDCFTVDTHQELRQVATESLFFEPHIADSLFLQLDDFISSTFLKIRESSPPPAVVATLARVSLFPHWRIAIYSIDALVRVLQRTPSTLTLLLSPIFPSSSPHQQYSGLSFLAALPSKLRTVFTELQTKLLTDPSHLPKYTQLPKSDQFRVNLSLDFCDYSIRIPLLLLDATPPIEVDSEIIREMTLIVKEGLTTILTTISNIDNLSASVPTHSSPDTQLVSGVDVKMADSLHHLRNTCEDFAKEGWLFLKVVSNTTQVHMSSFQTIILDDPSFPVLILNSLKLTHKDIRENIIHAIRRIAIHYEPMRKQFMTSNLVGRMFEIIDFDTFPLSESNTLFKLTTFIAWMMEPIGYSEEQPCWEQYPLIRDSVFEPAKEFIKSMFRKSDMLILDQDDNKLFEICLYLTHHHIKNMELLSDELDDDIVSEFVKWEVRTMAQMEDDLHFIDIFESMIRRIREWTENKPERLKRREVLLREEGWDDAFELRVVGMGVDTKPKLKTLAMRFRLFCLSRPHTEALLFAPPTSFPLSDAFTPRYSLELGDWDHMKAPPQSICVQAGCCVVLQSRSDNLSTNRNIDLTMLGIPFAGCLVNALHSTTTLPHSFHFFSPELCGLSQQPSVWNDNRQPSALAALTTLADITHTLVFSIHSWQPKMSQADEERRDITFVHVFPFLPDESQTQLLSSFNTFIRSQILNAHRSLDRVVECLVEMTTANPFHTPIALLTEMRKVAELLFYINPATHSVEATPSYVSPFEMSIVEKLEATEGEERCKLLTQMTVVSRDSPDIANELMKAENDAQALLVFSLPAIRSTPTLDLHLDSNPAAFDRVVELAGHINNHPLVSAALSHIGADLGRLLVSPSTKTWLSIGQRHALSELVLDTFRAMSVLRGEGVEEGCTVGRDEMTSQIVDSCLKILRDLMSTESFDPTPFVDSLVALAVTTDLSLLRSILVVLQEIEERTRNTTTPFSISAASAPFRGIHESSVTQQPLPTIISSILLSANLGEFQILAQQNYSLTPSGFSRTPPHNDASISLSLFLRGLDENLVSDIAKETSKTVCLVLEERKASSSRALKFDDSFEISFAQKVRHITPQQLFLTLHKMLLLDISIPIPASTLLPLAPFLTRILRIVVPSSLDRVESSEEDEHTQLLISFHSLLLSLIKGSTPSTLSTPPLSSLLSVLSIALVRLDTIPSSLHLYSSFNDLFRLSENRFNPKLRRVVLILTEEGMEDRSDVALDSFSLDFLNLWKGANAQRNVDPTFREWFAARAQPRLPIHHHVPMLALPFRQQQNHHPAAFNIHPFDMLDAPVDQPPNHQPVPFNLHPFDVFDGLRLPEIGRVLRPQFQPGGFGGGFIPLVPDNTHPDQTTSGGRFGDHSSH</sequence>
<protein>
    <submittedName>
        <fullName evidence="2">Uncharacterized protein</fullName>
    </submittedName>
</protein>
<keyword evidence="3" id="KW-1185">Reference proteome</keyword>
<evidence type="ECO:0000313" key="2">
    <source>
        <dbReference type="EMBL" id="KAK2946627.1"/>
    </source>
</evidence>
<dbReference type="Proteomes" id="UP001281761">
    <property type="component" value="Unassembled WGS sequence"/>
</dbReference>
<feature type="region of interest" description="Disordered" evidence="1">
    <location>
        <begin position="1360"/>
        <end position="1382"/>
    </location>
</feature>
<gene>
    <name evidence="2" type="ORF">BLNAU_18463</name>
</gene>
<accession>A0ABQ9X4L4</accession>
<evidence type="ECO:0000313" key="3">
    <source>
        <dbReference type="Proteomes" id="UP001281761"/>
    </source>
</evidence>
<reference evidence="2 3" key="1">
    <citation type="journal article" date="2022" name="bioRxiv">
        <title>Genomics of Preaxostyla Flagellates Illuminates Evolutionary Transitions and the Path Towards Mitochondrial Loss.</title>
        <authorList>
            <person name="Novak L.V.F."/>
            <person name="Treitli S.C."/>
            <person name="Pyrih J."/>
            <person name="Halakuc P."/>
            <person name="Pipaliya S.V."/>
            <person name="Vacek V."/>
            <person name="Brzon O."/>
            <person name="Soukal P."/>
            <person name="Eme L."/>
            <person name="Dacks J.B."/>
            <person name="Karnkowska A."/>
            <person name="Elias M."/>
            <person name="Hampl V."/>
        </authorList>
    </citation>
    <scope>NUCLEOTIDE SEQUENCE [LARGE SCALE GENOMIC DNA]</scope>
    <source>
        <strain evidence="2">NAU3</strain>
        <tissue evidence="2">Gut</tissue>
    </source>
</reference>
<dbReference type="EMBL" id="JARBJD010000223">
    <property type="protein sequence ID" value="KAK2946627.1"/>
    <property type="molecule type" value="Genomic_DNA"/>
</dbReference>
<proteinExistence type="predicted"/>
<comment type="caution">
    <text evidence="2">The sequence shown here is derived from an EMBL/GenBank/DDBJ whole genome shotgun (WGS) entry which is preliminary data.</text>
</comment>
<organism evidence="2 3">
    <name type="scientific">Blattamonas nauphoetae</name>
    <dbReference type="NCBI Taxonomy" id="2049346"/>
    <lineage>
        <taxon>Eukaryota</taxon>
        <taxon>Metamonada</taxon>
        <taxon>Preaxostyla</taxon>
        <taxon>Oxymonadida</taxon>
        <taxon>Blattamonas</taxon>
    </lineage>
</organism>